<accession>A0ABU4NDS9</accession>
<dbReference type="Proteomes" id="UP001271274">
    <property type="component" value="Unassembled WGS sequence"/>
</dbReference>
<sequence>MPRLISRPVLDDLGLRTLPLPLAMPVIPIHLAWHQRYDNDPAHAWLRGQARTALHNACNPTDDTTVDHTGA</sequence>
<dbReference type="EMBL" id="JARAYU010000004">
    <property type="protein sequence ID" value="MDX3700871.1"/>
    <property type="molecule type" value="Genomic_DNA"/>
</dbReference>
<evidence type="ECO:0000313" key="1">
    <source>
        <dbReference type="EMBL" id="MDX3700871.1"/>
    </source>
</evidence>
<gene>
    <name evidence="1" type="ORF">PV662_14050</name>
</gene>
<protein>
    <recommendedName>
        <fullName evidence="3">LysR substrate-binding domain-containing protein</fullName>
    </recommendedName>
</protein>
<keyword evidence="2" id="KW-1185">Reference proteome</keyword>
<evidence type="ECO:0008006" key="3">
    <source>
        <dbReference type="Google" id="ProtNLM"/>
    </source>
</evidence>
<reference evidence="1 2" key="1">
    <citation type="journal article" date="2023" name="Microb. Genom.">
        <title>Mesoterricola silvestris gen. nov., sp. nov., Mesoterricola sediminis sp. nov., Geothrix oryzae sp. nov., Geothrix edaphica sp. nov., Geothrix rubra sp. nov., and Geothrix limicola sp. nov., six novel members of Acidobacteriota isolated from soils.</title>
        <authorList>
            <person name="Weisberg A.J."/>
            <person name="Pearce E."/>
            <person name="Kramer C.G."/>
            <person name="Chang J.H."/>
            <person name="Clarke C.R."/>
        </authorList>
    </citation>
    <scope>NUCLEOTIDE SEQUENCE [LARGE SCALE GENOMIC DNA]</scope>
    <source>
        <strain evidence="1 2">ID09-01A</strain>
    </source>
</reference>
<dbReference type="Gene3D" id="3.40.190.10">
    <property type="entry name" value="Periplasmic binding protein-like II"/>
    <property type="match status" value="2"/>
</dbReference>
<organism evidence="1 2">
    <name type="scientific">Streptomyces europaeiscabiei</name>
    <dbReference type="NCBI Taxonomy" id="146819"/>
    <lineage>
        <taxon>Bacteria</taxon>
        <taxon>Bacillati</taxon>
        <taxon>Actinomycetota</taxon>
        <taxon>Actinomycetes</taxon>
        <taxon>Kitasatosporales</taxon>
        <taxon>Streptomycetaceae</taxon>
        <taxon>Streptomyces</taxon>
    </lineage>
</organism>
<dbReference type="SUPFAM" id="SSF53850">
    <property type="entry name" value="Periplasmic binding protein-like II"/>
    <property type="match status" value="1"/>
</dbReference>
<dbReference type="RefSeq" id="WP_046703497.1">
    <property type="nucleotide sequence ID" value="NZ_JARAUS010000092.1"/>
</dbReference>
<name>A0ABU4NDS9_9ACTN</name>
<evidence type="ECO:0000313" key="2">
    <source>
        <dbReference type="Proteomes" id="UP001271274"/>
    </source>
</evidence>
<proteinExistence type="predicted"/>
<comment type="caution">
    <text evidence="1">The sequence shown here is derived from an EMBL/GenBank/DDBJ whole genome shotgun (WGS) entry which is preliminary data.</text>
</comment>